<dbReference type="InterPro" id="IPR013563">
    <property type="entry name" value="Oligopep_ABC_C"/>
</dbReference>
<accession>A0A3N2DJL3</accession>
<dbReference type="OrthoDB" id="9784450at2"/>
<dbReference type="InterPro" id="IPR050319">
    <property type="entry name" value="ABC_transp_ATP-bind"/>
</dbReference>
<evidence type="ECO:0000259" key="5">
    <source>
        <dbReference type="PROSITE" id="PS50893"/>
    </source>
</evidence>
<dbReference type="NCBIfam" id="TIGR01727">
    <property type="entry name" value="oligo_HPY"/>
    <property type="match status" value="1"/>
</dbReference>
<keyword evidence="2" id="KW-0813">Transport</keyword>
<dbReference type="PANTHER" id="PTHR43776">
    <property type="entry name" value="TRANSPORT ATP-BINDING PROTEIN"/>
    <property type="match status" value="1"/>
</dbReference>
<reference evidence="6 7" key="1">
    <citation type="submission" date="2018-11" db="EMBL/GenBank/DDBJ databases">
        <title>Genomic Encyclopedia of Type Strains, Phase IV (KMG-IV): sequencing the most valuable type-strain genomes for metagenomic binning, comparative biology and taxonomic classification.</title>
        <authorList>
            <person name="Goeker M."/>
        </authorList>
    </citation>
    <scope>NUCLEOTIDE SEQUENCE [LARGE SCALE GENOMIC DNA]</scope>
    <source>
        <strain evidence="6 7">DSM 100316</strain>
    </source>
</reference>
<evidence type="ECO:0000313" key="6">
    <source>
        <dbReference type="EMBL" id="ROR99992.1"/>
    </source>
</evidence>
<dbReference type="PANTHER" id="PTHR43776:SF7">
    <property type="entry name" value="D,D-DIPEPTIDE TRANSPORT ATP-BINDING PROTEIN DDPF-RELATED"/>
    <property type="match status" value="1"/>
</dbReference>
<evidence type="ECO:0000313" key="7">
    <source>
        <dbReference type="Proteomes" id="UP000275394"/>
    </source>
</evidence>
<dbReference type="AlphaFoldDB" id="A0A3N2DJL3"/>
<dbReference type="PROSITE" id="PS50893">
    <property type="entry name" value="ABC_TRANSPORTER_2"/>
    <property type="match status" value="1"/>
</dbReference>
<dbReference type="NCBIfam" id="NF008453">
    <property type="entry name" value="PRK11308.1"/>
    <property type="match status" value="1"/>
</dbReference>
<protein>
    <submittedName>
        <fullName evidence="6">Peptide/nickel transport system ATP-binding protein</fullName>
    </submittedName>
</protein>
<dbReference type="Pfam" id="PF08352">
    <property type="entry name" value="oligo_HPY"/>
    <property type="match status" value="1"/>
</dbReference>
<evidence type="ECO:0000256" key="4">
    <source>
        <dbReference type="ARBA" id="ARBA00022840"/>
    </source>
</evidence>
<dbReference type="Proteomes" id="UP000275394">
    <property type="component" value="Unassembled WGS sequence"/>
</dbReference>
<dbReference type="RefSeq" id="WP_123712991.1">
    <property type="nucleotide sequence ID" value="NZ_RKHR01000005.1"/>
</dbReference>
<dbReference type="PROSITE" id="PS00211">
    <property type="entry name" value="ABC_TRANSPORTER_1"/>
    <property type="match status" value="1"/>
</dbReference>
<dbReference type="InterPro" id="IPR003593">
    <property type="entry name" value="AAA+_ATPase"/>
</dbReference>
<organism evidence="6 7">
    <name type="scientific">Sinobacterium caligoides</name>
    <dbReference type="NCBI Taxonomy" id="933926"/>
    <lineage>
        <taxon>Bacteria</taxon>
        <taxon>Pseudomonadati</taxon>
        <taxon>Pseudomonadota</taxon>
        <taxon>Gammaproteobacteria</taxon>
        <taxon>Cellvibrionales</taxon>
        <taxon>Spongiibacteraceae</taxon>
        <taxon>Sinobacterium</taxon>
    </lineage>
</organism>
<proteinExistence type="inferred from homology"/>
<name>A0A3N2DJL3_9GAMM</name>
<evidence type="ECO:0000256" key="3">
    <source>
        <dbReference type="ARBA" id="ARBA00022741"/>
    </source>
</evidence>
<evidence type="ECO:0000256" key="1">
    <source>
        <dbReference type="ARBA" id="ARBA00005417"/>
    </source>
</evidence>
<keyword evidence="7" id="KW-1185">Reference proteome</keyword>
<dbReference type="InterPro" id="IPR027417">
    <property type="entry name" value="P-loop_NTPase"/>
</dbReference>
<dbReference type="InterPro" id="IPR017871">
    <property type="entry name" value="ABC_transporter-like_CS"/>
</dbReference>
<dbReference type="Pfam" id="PF00005">
    <property type="entry name" value="ABC_tran"/>
    <property type="match status" value="1"/>
</dbReference>
<gene>
    <name evidence="6" type="ORF">EDC56_2627</name>
</gene>
<dbReference type="CDD" id="cd03257">
    <property type="entry name" value="ABC_NikE_OppD_transporters"/>
    <property type="match status" value="1"/>
</dbReference>
<dbReference type="EMBL" id="RKHR01000005">
    <property type="protein sequence ID" value="ROR99992.1"/>
    <property type="molecule type" value="Genomic_DNA"/>
</dbReference>
<dbReference type="GO" id="GO:0055085">
    <property type="term" value="P:transmembrane transport"/>
    <property type="evidence" value="ECO:0007669"/>
    <property type="project" value="UniProtKB-ARBA"/>
</dbReference>
<comment type="caution">
    <text evidence="6">The sequence shown here is derived from an EMBL/GenBank/DDBJ whole genome shotgun (WGS) entry which is preliminary data.</text>
</comment>
<dbReference type="FunFam" id="3.40.50.300:FF:000016">
    <property type="entry name" value="Oligopeptide ABC transporter ATP-binding component"/>
    <property type="match status" value="1"/>
</dbReference>
<keyword evidence="4 6" id="KW-0067">ATP-binding</keyword>
<dbReference type="GO" id="GO:0016887">
    <property type="term" value="F:ATP hydrolysis activity"/>
    <property type="evidence" value="ECO:0007669"/>
    <property type="project" value="InterPro"/>
</dbReference>
<feature type="domain" description="ABC transporter" evidence="5">
    <location>
        <begin position="21"/>
        <end position="260"/>
    </location>
</feature>
<dbReference type="Gene3D" id="3.40.50.300">
    <property type="entry name" value="P-loop containing nucleotide triphosphate hydrolases"/>
    <property type="match status" value="1"/>
</dbReference>
<comment type="similarity">
    <text evidence="1">Belongs to the ABC transporter superfamily.</text>
</comment>
<dbReference type="InterPro" id="IPR003439">
    <property type="entry name" value="ABC_transporter-like_ATP-bd"/>
</dbReference>
<dbReference type="GO" id="GO:0015833">
    <property type="term" value="P:peptide transport"/>
    <property type="evidence" value="ECO:0007669"/>
    <property type="project" value="InterPro"/>
</dbReference>
<dbReference type="SMART" id="SM00382">
    <property type="entry name" value="AAA"/>
    <property type="match status" value="1"/>
</dbReference>
<sequence length="337" mass="37330">MIESKSTPLLIVDKLVKHYPVKAGVFKRTVAHVKAVDDVSFKVLPGETLGLVGESGCGKSSLGKTILQLQEATSGSIEFDGQRIDQLNHKQLKHIRADLQVIFQDPYESLNSRHSVGQIIEEPLIVHGVGNAESRKQRVLELLARVGLPDSAVNRYPHEFSGGQRQRIGIARAIALNPKLIICDEPVSALDVSIQSQIINLLLELQRELGLALVFIAHDLSVVKHISDRVAVMYLGKIVEVADAYDIYAKPKHPYTQALIAAIPKPDPRQRRQHRLLEGDVPSPVNPPSGCSFHTRCPHQTAQCKEQQPLLTEGENLHQVACHHWQDIQEGIIASQR</sequence>
<evidence type="ECO:0000256" key="2">
    <source>
        <dbReference type="ARBA" id="ARBA00022448"/>
    </source>
</evidence>
<dbReference type="GO" id="GO:0005524">
    <property type="term" value="F:ATP binding"/>
    <property type="evidence" value="ECO:0007669"/>
    <property type="project" value="UniProtKB-KW"/>
</dbReference>
<dbReference type="SUPFAM" id="SSF52540">
    <property type="entry name" value="P-loop containing nucleoside triphosphate hydrolases"/>
    <property type="match status" value="1"/>
</dbReference>
<keyword evidence="3" id="KW-0547">Nucleotide-binding</keyword>